<dbReference type="HOGENOM" id="CLU_2616387_0_0_4"/>
<reference evidence="2 3" key="1">
    <citation type="submission" date="2009-01" db="EMBL/GenBank/DDBJ databases">
        <authorList>
            <person name="Fulton L."/>
            <person name="Clifton S."/>
            <person name="Chinwalla A.T."/>
            <person name="Mitreva M."/>
            <person name="Sodergren E."/>
            <person name="Weinstock G."/>
            <person name="Clifton S."/>
            <person name="Dooling D.J."/>
            <person name="Fulton B."/>
            <person name="Minx P."/>
            <person name="Pepin K.H."/>
            <person name="Johnson M."/>
            <person name="Bhonagiri V."/>
            <person name="Nash W.E."/>
            <person name="Mardis E.R."/>
            <person name="Wilson R.K."/>
        </authorList>
    </citation>
    <scope>NUCLEOTIDE SEQUENCE [LARGE SCALE GENOMIC DNA]</scope>
    <source>
        <strain evidence="2 3">ATCC 23834</strain>
    </source>
</reference>
<name>C0DVD8_EIKCO</name>
<sequence length="78" mass="9077">MPRLNNNTEQQKGYLKPSKQFSGSLSKTNQPNNKLSLSLFLPISFWYPPSNKTVFFYWLPAAYTATAFKTFPQRNREV</sequence>
<evidence type="ECO:0000256" key="1">
    <source>
        <dbReference type="SAM" id="MobiDB-lite"/>
    </source>
</evidence>
<feature type="compositionally biased region" description="Polar residues" evidence="1">
    <location>
        <begin position="19"/>
        <end position="30"/>
    </location>
</feature>
<protein>
    <submittedName>
        <fullName evidence="2">Uncharacterized protein</fullName>
    </submittedName>
</protein>
<dbReference type="EMBL" id="ACEA01000021">
    <property type="protein sequence ID" value="EEG24042.1"/>
    <property type="molecule type" value="Genomic_DNA"/>
</dbReference>
<dbReference type="AlphaFoldDB" id="C0DVD8"/>
<organism evidence="2 3">
    <name type="scientific">Eikenella corrodens ATCC 23834</name>
    <dbReference type="NCBI Taxonomy" id="546274"/>
    <lineage>
        <taxon>Bacteria</taxon>
        <taxon>Pseudomonadati</taxon>
        <taxon>Pseudomonadota</taxon>
        <taxon>Betaproteobacteria</taxon>
        <taxon>Neisseriales</taxon>
        <taxon>Neisseriaceae</taxon>
        <taxon>Eikenella</taxon>
    </lineage>
</organism>
<feature type="region of interest" description="Disordered" evidence="1">
    <location>
        <begin position="1"/>
        <end position="30"/>
    </location>
</feature>
<comment type="caution">
    <text evidence="2">The sequence shown here is derived from an EMBL/GenBank/DDBJ whole genome shotgun (WGS) entry which is preliminary data.</text>
</comment>
<feature type="compositionally biased region" description="Polar residues" evidence="1">
    <location>
        <begin position="1"/>
        <end position="11"/>
    </location>
</feature>
<gene>
    <name evidence="2" type="ORF">EIKCOROL_01327</name>
</gene>
<proteinExistence type="predicted"/>
<evidence type="ECO:0000313" key="3">
    <source>
        <dbReference type="Proteomes" id="UP000005837"/>
    </source>
</evidence>
<accession>C0DVD8</accession>
<evidence type="ECO:0000313" key="2">
    <source>
        <dbReference type="EMBL" id="EEG24042.1"/>
    </source>
</evidence>
<dbReference type="Proteomes" id="UP000005837">
    <property type="component" value="Unassembled WGS sequence"/>
</dbReference>